<keyword evidence="1" id="KW-0732">Signal</keyword>
<feature type="signal peptide" evidence="1">
    <location>
        <begin position="1"/>
        <end position="20"/>
    </location>
</feature>
<comment type="caution">
    <text evidence="2">The sequence shown here is derived from an EMBL/GenBank/DDBJ whole genome shotgun (WGS) entry which is preliminary data.</text>
</comment>
<organism evidence="2 3">
    <name type="scientific">Chitinophaga silvisoli</name>
    <dbReference type="NCBI Taxonomy" id="2291814"/>
    <lineage>
        <taxon>Bacteria</taxon>
        <taxon>Pseudomonadati</taxon>
        <taxon>Bacteroidota</taxon>
        <taxon>Chitinophagia</taxon>
        <taxon>Chitinophagales</taxon>
        <taxon>Chitinophagaceae</taxon>
        <taxon>Chitinophaga</taxon>
    </lineage>
</organism>
<keyword evidence="3" id="KW-1185">Reference proteome</keyword>
<evidence type="ECO:0000313" key="3">
    <source>
        <dbReference type="Proteomes" id="UP000261174"/>
    </source>
</evidence>
<reference evidence="2 3" key="1">
    <citation type="submission" date="2018-08" db="EMBL/GenBank/DDBJ databases">
        <title>Chitinophaga sp. K20C18050901, a novel bacterium isolated from forest soil.</title>
        <authorList>
            <person name="Wang C."/>
        </authorList>
    </citation>
    <scope>NUCLEOTIDE SEQUENCE [LARGE SCALE GENOMIC DNA]</scope>
    <source>
        <strain evidence="2 3">K20C18050901</strain>
    </source>
</reference>
<sequence>MRLALICSFLSIFFIANTAAATPKPAVATTYNVRIALVDIYGNPYTGSTGLYGFWAVNQSSGVTYNADRESYEIYDLPAGTYQFGANPGNWDGVVAKTVTLDDSQVGSDGYIVVTLTYWVE</sequence>
<evidence type="ECO:0000313" key="2">
    <source>
        <dbReference type="EMBL" id="RFM34496.1"/>
    </source>
</evidence>
<proteinExistence type="predicted"/>
<accession>A0A3E1P2S3</accession>
<dbReference type="OrthoDB" id="1271033at2"/>
<name>A0A3E1P2S3_9BACT</name>
<dbReference type="RefSeq" id="WP_116854079.1">
    <property type="nucleotide sequence ID" value="NZ_QTJV01000004.1"/>
</dbReference>
<evidence type="ECO:0000256" key="1">
    <source>
        <dbReference type="SAM" id="SignalP"/>
    </source>
</evidence>
<dbReference type="EMBL" id="QTJV01000004">
    <property type="protein sequence ID" value="RFM34496.1"/>
    <property type="molecule type" value="Genomic_DNA"/>
</dbReference>
<feature type="chain" id="PRO_5017815310" description="Carboxypeptidase regulatory-like domain-containing protein" evidence="1">
    <location>
        <begin position="21"/>
        <end position="121"/>
    </location>
</feature>
<evidence type="ECO:0008006" key="4">
    <source>
        <dbReference type="Google" id="ProtNLM"/>
    </source>
</evidence>
<protein>
    <recommendedName>
        <fullName evidence="4">Carboxypeptidase regulatory-like domain-containing protein</fullName>
    </recommendedName>
</protein>
<dbReference type="Proteomes" id="UP000261174">
    <property type="component" value="Unassembled WGS sequence"/>
</dbReference>
<dbReference type="AlphaFoldDB" id="A0A3E1P2S3"/>
<gene>
    <name evidence="2" type="ORF">DXN04_14570</name>
</gene>